<protein>
    <submittedName>
        <fullName evidence="2">Surface antigen ariel 1</fullName>
    </submittedName>
</protein>
<sequence length="92" mass="10410">MGNIDSTNESNKDDLLNNFVDELVKNLPNKQSNKSIEQKDNSPNKDDLLNNFINELVKNLPNKQLNESGEHKDNSLNGDNSLNVVKIYLINN</sequence>
<evidence type="ECO:0000256" key="1">
    <source>
        <dbReference type="SAM" id="MobiDB-lite"/>
    </source>
</evidence>
<name>H2E9N4_9VIRU</name>
<proteinExistence type="predicted"/>
<dbReference type="EMBL" id="JN885990">
    <property type="protein sequence ID" value="AEX61107.1"/>
    <property type="molecule type" value="Genomic_DNA"/>
</dbReference>
<organism evidence="2">
    <name type="scientific">Megavirus courdo7</name>
    <dbReference type="NCBI Taxonomy" id="1128135"/>
    <lineage>
        <taxon>Viruses</taxon>
        <taxon>Varidnaviria</taxon>
        <taxon>Bamfordvirae</taxon>
        <taxon>Nucleocytoviricota</taxon>
        <taxon>Megaviricetes</taxon>
        <taxon>Imitervirales</taxon>
        <taxon>Mimiviridae</taxon>
        <taxon>Megamimivirinae</taxon>
        <taxon>Megavirus</taxon>
    </lineage>
</organism>
<evidence type="ECO:0000313" key="2">
    <source>
        <dbReference type="EMBL" id="AEX61107.1"/>
    </source>
</evidence>
<gene>
    <name evidence="2" type="ORF">c7_L41</name>
</gene>
<reference evidence="2" key="1">
    <citation type="submission" date="2011-10" db="EMBL/GenBank/DDBJ databases">
        <title>Provirophages and transpovirons: unique mobilome of giant viruses.</title>
        <authorList>
            <person name="Desnues C."/>
            <person name="LaScola B."/>
            <person name="Yutin N."/>
            <person name="Fournous G."/>
            <person name="Koonin E."/>
            <person name="Raoult D."/>
        </authorList>
    </citation>
    <scope>NUCLEOTIDE SEQUENCE</scope>
    <source>
        <strain evidence="2">Mv13-c7</strain>
    </source>
</reference>
<accession>H2E9N4</accession>
<feature type="compositionally biased region" description="Basic and acidic residues" evidence="1">
    <location>
        <begin position="36"/>
        <end position="48"/>
    </location>
</feature>
<feature type="region of interest" description="Disordered" evidence="1">
    <location>
        <begin position="27"/>
        <end position="48"/>
    </location>
</feature>